<evidence type="ECO:0000256" key="3">
    <source>
        <dbReference type="ARBA" id="ARBA00022475"/>
    </source>
</evidence>
<dbReference type="CDD" id="cd13134">
    <property type="entry name" value="MATE_like_8"/>
    <property type="match status" value="1"/>
</dbReference>
<feature type="transmembrane region" description="Helical" evidence="7">
    <location>
        <begin position="195"/>
        <end position="217"/>
    </location>
</feature>
<comment type="subcellular location">
    <subcellularLocation>
        <location evidence="1">Cell membrane</location>
        <topology evidence="1">Multi-pass membrane protein</topology>
    </subcellularLocation>
</comment>
<feature type="transmembrane region" description="Helical" evidence="7">
    <location>
        <begin position="388"/>
        <end position="409"/>
    </location>
</feature>
<evidence type="ECO:0000256" key="2">
    <source>
        <dbReference type="ARBA" id="ARBA00022448"/>
    </source>
</evidence>
<keyword evidence="4 7" id="KW-0812">Transmembrane</keyword>
<evidence type="ECO:0000313" key="8">
    <source>
        <dbReference type="EMBL" id="WNG52488.1"/>
    </source>
</evidence>
<evidence type="ECO:0000256" key="7">
    <source>
        <dbReference type="SAM" id="Phobius"/>
    </source>
</evidence>
<evidence type="ECO:0000313" key="9">
    <source>
        <dbReference type="Proteomes" id="UP001611383"/>
    </source>
</evidence>
<dbReference type="RefSeq" id="WP_395825324.1">
    <property type="nucleotide sequence ID" value="NZ_CP043494.1"/>
</dbReference>
<feature type="transmembrane region" description="Helical" evidence="7">
    <location>
        <begin position="285"/>
        <end position="305"/>
    </location>
</feature>
<feature type="transmembrane region" description="Helical" evidence="7">
    <location>
        <begin position="317"/>
        <end position="338"/>
    </location>
</feature>
<dbReference type="InterPro" id="IPR047135">
    <property type="entry name" value="YsiQ"/>
</dbReference>
<dbReference type="InterPro" id="IPR048279">
    <property type="entry name" value="MdtK-like"/>
</dbReference>
<feature type="transmembrane region" description="Helical" evidence="7">
    <location>
        <begin position="167"/>
        <end position="189"/>
    </location>
</feature>
<evidence type="ECO:0000256" key="1">
    <source>
        <dbReference type="ARBA" id="ARBA00004651"/>
    </source>
</evidence>
<keyword evidence="6 7" id="KW-0472">Membrane</keyword>
<protein>
    <submittedName>
        <fullName evidence="8">MATE family efflux transporter</fullName>
    </submittedName>
</protein>
<dbReference type="PANTHER" id="PTHR42925">
    <property type="entry name" value="MULTIDRUG AND TOXIN EFFLUX PROTEIN MATE FAMILY"/>
    <property type="match status" value="1"/>
</dbReference>
<feature type="transmembrane region" description="Helical" evidence="7">
    <location>
        <begin position="134"/>
        <end position="155"/>
    </location>
</feature>
<evidence type="ECO:0000256" key="4">
    <source>
        <dbReference type="ARBA" id="ARBA00022692"/>
    </source>
</evidence>
<dbReference type="Proteomes" id="UP001611383">
    <property type="component" value="Chromosome"/>
</dbReference>
<feature type="transmembrane region" description="Helical" evidence="7">
    <location>
        <begin position="261"/>
        <end position="279"/>
    </location>
</feature>
<dbReference type="InterPro" id="IPR002528">
    <property type="entry name" value="MATE_fam"/>
</dbReference>
<dbReference type="EMBL" id="CP043494">
    <property type="protein sequence ID" value="WNG52488.1"/>
    <property type="molecule type" value="Genomic_DNA"/>
</dbReference>
<proteinExistence type="predicted"/>
<keyword evidence="5 7" id="KW-1133">Transmembrane helix</keyword>
<keyword evidence="2" id="KW-0813">Transport</keyword>
<dbReference type="PANTHER" id="PTHR42925:SF1">
    <property type="entry name" value="VIRULENCE FACTOR MVIN"/>
    <property type="match status" value="1"/>
</dbReference>
<sequence length="464" mass="51015">MHEGQSTQGQPPLGLFRLTWPIFFEFLLFMLMGTADTLMLSGVSDDAVSAVGVVNQYIFICILIMEVISNGASVVVAQYIGARRAQEAARITALSITLNFLLGIVVSAGLLLFGNAILTHMNLQGQVLAHAQTYMGLAGGFLFLQALINVFSSMLRTYGFTKQSMYVSLGMNVIHVLCNYLLIFGHFGFPRMEVAGAAISTGLSRAIALVVFVWMLYQVMEVRMALRDYMTFSKEYIRKILKVGIPSAVEQVTYHVCQTVFLYYVTFVGTAALASRQYALAISQYVFLFSLAIGIGTSIIVGRLVGARRAGDAYRQVLQSLKWSVLITIAVDVIAIAFRKPLVGMFTENADIIRLTSQVMVLSLVLETGRAFNLVLVNALRAAGDATFTVYMGFLSMACLSLSLGYLFVFKLNMGLPGVWLAIAADEWTRGIVFWVRWRSRAWEKKSLVSPVEQEQPAPVAVGA</sequence>
<feature type="transmembrane region" description="Helical" evidence="7">
    <location>
        <begin position="20"/>
        <end position="44"/>
    </location>
</feature>
<feature type="transmembrane region" description="Helical" evidence="7">
    <location>
        <begin position="56"/>
        <end position="80"/>
    </location>
</feature>
<name>A0ABY9XAT1_9BACT</name>
<dbReference type="NCBIfam" id="TIGR00797">
    <property type="entry name" value="matE"/>
    <property type="match status" value="1"/>
</dbReference>
<evidence type="ECO:0000256" key="5">
    <source>
        <dbReference type="ARBA" id="ARBA00022989"/>
    </source>
</evidence>
<reference evidence="8 9" key="1">
    <citation type="submission" date="2019-08" db="EMBL/GenBank/DDBJ databases">
        <title>Archangium and Cystobacter genomes.</title>
        <authorList>
            <person name="Chen I.-C.K."/>
            <person name="Wielgoss S."/>
        </authorList>
    </citation>
    <scope>NUCLEOTIDE SEQUENCE [LARGE SCALE GENOMIC DNA]</scope>
    <source>
        <strain evidence="8 9">Cbm 6</strain>
    </source>
</reference>
<dbReference type="PIRSF" id="PIRSF006603">
    <property type="entry name" value="DinF"/>
    <property type="match status" value="1"/>
</dbReference>
<organism evidence="8 9">
    <name type="scientific">Archangium minus</name>
    <dbReference type="NCBI Taxonomy" id="83450"/>
    <lineage>
        <taxon>Bacteria</taxon>
        <taxon>Pseudomonadati</taxon>
        <taxon>Myxococcota</taxon>
        <taxon>Myxococcia</taxon>
        <taxon>Myxococcales</taxon>
        <taxon>Cystobacterineae</taxon>
        <taxon>Archangiaceae</taxon>
        <taxon>Archangium</taxon>
    </lineage>
</organism>
<keyword evidence="9" id="KW-1185">Reference proteome</keyword>
<dbReference type="Pfam" id="PF01554">
    <property type="entry name" value="MatE"/>
    <property type="match status" value="2"/>
</dbReference>
<keyword evidence="3" id="KW-1003">Cell membrane</keyword>
<accession>A0ABY9XAT1</accession>
<feature type="transmembrane region" description="Helical" evidence="7">
    <location>
        <begin position="92"/>
        <end position="114"/>
    </location>
</feature>
<gene>
    <name evidence="8" type="ORF">F0U60_20015</name>
</gene>
<evidence type="ECO:0000256" key="6">
    <source>
        <dbReference type="ARBA" id="ARBA00023136"/>
    </source>
</evidence>